<dbReference type="InterPro" id="IPR050252">
    <property type="entry name" value="Beta/Gamma-Crystallin"/>
</dbReference>
<dbReference type="OrthoDB" id="9895617at2759"/>
<feature type="compositionally biased region" description="Basic and acidic residues" evidence="3">
    <location>
        <begin position="38"/>
        <end position="48"/>
    </location>
</feature>
<feature type="region of interest" description="Disordered" evidence="3">
    <location>
        <begin position="741"/>
        <end position="843"/>
    </location>
</feature>
<dbReference type="PANTHER" id="PTHR11818">
    <property type="entry name" value="BETA/GAMMA CRYSTALLIN"/>
    <property type="match status" value="1"/>
</dbReference>
<evidence type="ECO:0000259" key="4">
    <source>
        <dbReference type="PROSITE" id="PS50915"/>
    </source>
</evidence>
<dbReference type="InterPro" id="IPR035992">
    <property type="entry name" value="Ricin_B-like_lectins"/>
</dbReference>
<feature type="compositionally biased region" description="Polar residues" evidence="3">
    <location>
        <begin position="585"/>
        <end position="608"/>
    </location>
</feature>
<evidence type="ECO:0000256" key="3">
    <source>
        <dbReference type="SAM" id="MobiDB-lite"/>
    </source>
</evidence>
<feature type="domain" description="Beta/gamma crystallin 'Greek key'" evidence="4">
    <location>
        <begin position="931"/>
        <end position="970"/>
    </location>
</feature>
<feature type="compositionally biased region" description="Basic and acidic residues" evidence="3">
    <location>
        <begin position="141"/>
        <end position="150"/>
    </location>
</feature>
<feature type="domain" description="Beta/gamma crystallin 'Greek key'" evidence="4">
    <location>
        <begin position="1225"/>
        <end position="1267"/>
    </location>
</feature>
<feature type="compositionally biased region" description="Low complexity" evidence="3">
    <location>
        <begin position="105"/>
        <end position="114"/>
    </location>
</feature>
<comment type="caution">
    <text evidence="5">The sequence shown here is derived from an EMBL/GenBank/DDBJ whole genome shotgun (WGS) entry which is preliminary data.</text>
</comment>
<evidence type="ECO:0000256" key="1">
    <source>
        <dbReference type="ARBA" id="ARBA00009646"/>
    </source>
</evidence>
<feature type="compositionally biased region" description="Basic and acidic residues" evidence="3">
    <location>
        <begin position="562"/>
        <end position="576"/>
    </location>
</feature>
<feature type="compositionally biased region" description="Low complexity" evidence="3">
    <location>
        <begin position="787"/>
        <end position="800"/>
    </location>
</feature>
<dbReference type="Gene3D" id="2.60.20.10">
    <property type="entry name" value="Crystallins"/>
    <property type="match status" value="6"/>
</dbReference>
<feature type="compositionally biased region" description="Basic and acidic residues" evidence="3">
    <location>
        <begin position="764"/>
        <end position="778"/>
    </location>
</feature>
<accession>A0A9Q1I897</accession>
<dbReference type="PANTHER" id="PTHR11818:SF2">
    <property type="entry name" value="BETA_GAMMA CRYSTALLIN DOMAIN-CONTAINING PROTEIN 1"/>
    <property type="match status" value="1"/>
</dbReference>
<feature type="compositionally biased region" description="Low complexity" evidence="3">
    <location>
        <begin position="260"/>
        <end position="272"/>
    </location>
</feature>
<feature type="compositionally biased region" description="Polar residues" evidence="3">
    <location>
        <begin position="172"/>
        <end position="183"/>
    </location>
</feature>
<dbReference type="EMBL" id="JAFJMO010000001">
    <property type="protein sequence ID" value="KAJ8287473.1"/>
    <property type="molecule type" value="Genomic_DNA"/>
</dbReference>
<protein>
    <recommendedName>
        <fullName evidence="4">Beta/gamma crystallin 'Greek key' domain-containing protein</fullName>
    </recommendedName>
</protein>
<feature type="region of interest" description="Disordered" evidence="3">
    <location>
        <begin position="1"/>
        <end position="693"/>
    </location>
</feature>
<dbReference type="SMART" id="SM00247">
    <property type="entry name" value="XTALbg"/>
    <property type="match status" value="6"/>
</dbReference>
<dbReference type="InterPro" id="IPR000772">
    <property type="entry name" value="Ricin_B_lectin"/>
</dbReference>
<feature type="compositionally biased region" description="Basic and acidic residues" evidence="3">
    <location>
        <begin position="157"/>
        <end position="171"/>
    </location>
</feature>
<sequence length="1558" mass="165829">MAAPSPRAGAAEPRRRSTKVSQTERAFAKNLSLNAEPAAERGPLRSEVKLPAAMKKVDLEIKQQPQPPSRSGAAEKNEGPPKPARAAIATAAATPTSPPQPPQRLPKAGAVVPKPKAPAESRAVNGGAEEAGARTPASPEAGDKAADALKSKIPKKFTAEVKLKPPGETKQKPPSTSAQTDGLASQVPVRTEKGLAAKGPEPDSAAAVDGKKQMQVANENSIAPRSKLPKAADAGPPSPRKLSAGKTKTAIPSPLAPLSPTKTADAAAKTPASVLPTVPAKDPGEAAPAGTRLPRLSLPQPARAEAVATDADGKPRKPGGKESPAKVPKAPGDGRLPAARDEKGGAKPAKAATESPPKTPPRDAGDAGAQGGSKLPTPNNRSPPKPKQNKIAPQAPIKKQGGKDADGPTDSAAPAGDAARTETRSTAAEGERSLPSPGGKMAVAPEAHAAAAPTPAQAPVVTPVEPGLAQKGKTASESSEEQVSSPEKEPIHAEGPVENGMDRERESLTAAIEPVAAPETREEVQVALPTEEPALNGLTALPMTPPLPKGGRVSTGLEEEKDSSPGKRSEAKDRRAAPVTAGLTMPQQPTSTLKGNSETGAINRSPTSFADPVKSPEKKLVLEVPTSPEQHLLNKLLSPTSPNETHEGPSSWLDVDQRFKRKPSGGTGARGRGDRKLVSSISEDETEEPSPEFQDFIKNVKYMGVPFQLPMKKQGQGHPKPSFGLAPIKEDYCEKTFDPTKFEFGRRKKTRPKDLSPAMMLKQKSAEARSKDVPEAEPRVGSFSGQSARAASSTPTTASPGKLASPSPTPRPVPSQAAGTLPGTAEQGMVFDSAPALAEDTPPVPSFAAVKFPGFLEKLLSPEEGKERNSAPDQQDPGVVGSPTPGLDHGGPVASSQPLSPCSPRVAPPLPIPPAMYPKVPDVKGFHKRPGKLVIYKQAQFKGTAVEIFRDLEDTSRWKLPPVLSVRVVRGCWILYEEPGFKGRTVALEEGSMELGNIWGDKIFPDEQGQPASPPPVVIGSVRLAVRDYSVPQIDLFTEPQGLGRRSSYCDDTADICSFGIPPSTASVKVHSGTWLLYSEAGFQGPVALLEVGRRERGADREVFDFKGREQDPESSAQGDCKLCSVGSIKIKGGLWVGYEGPRFDGRQCLLEEGEYVGWWEWGGNLDSLVSLRPILADFLSPQLKLFSERDFGDRGLNADLLGPVLNLAETAFGLRSQSADVRSGVWVAFQNASFSGELYVLEKGLYGTPEDWGAGAAQIGSVQPVFMDNLQCLDKFKVQLFSEPGFEGMVQVLNDSAPDLPEDFSVASCKVLAGSWVAFEGPQFTQNMYTVGYEFSLPSVTLFSKPSFRGRRLVVKSPVVNLKHAGSDGHVPSLLVEGGMWVLYEGSNFQGRQILLQPSEIGDWYRFSGWQRLGSLRPLFQKPVYVQLRNRHSGGLMSLTGPLDELKLMRVQALEETGGPEQIWGYQNGHLRCKLLEDCCLETTGTVIMAGSRLCVSPVMGKETQSWSITREGLVFCNLKPELVLEVKGGQHYDKNQVILKVFDEKSMNQRWSVEVL</sequence>
<dbReference type="SUPFAM" id="SSF49695">
    <property type="entry name" value="gamma-Crystallin-like"/>
    <property type="match status" value="3"/>
</dbReference>
<organism evidence="5 6">
    <name type="scientific">Conger conger</name>
    <name type="common">Conger eel</name>
    <name type="synonym">Muraena conger</name>
    <dbReference type="NCBI Taxonomy" id="82655"/>
    <lineage>
        <taxon>Eukaryota</taxon>
        <taxon>Metazoa</taxon>
        <taxon>Chordata</taxon>
        <taxon>Craniata</taxon>
        <taxon>Vertebrata</taxon>
        <taxon>Euteleostomi</taxon>
        <taxon>Actinopterygii</taxon>
        <taxon>Neopterygii</taxon>
        <taxon>Teleostei</taxon>
        <taxon>Anguilliformes</taxon>
        <taxon>Congridae</taxon>
        <taxon>Conger</taxon>
    </lineage>
</organism>
<name>A0A9Q1I897_CONCO</name>
<dbReference type="InterPro" id="IPR001064">
    <property type="entry name" value="Beta/gamma_crystallin"/>
</dbReference>
<dbReference type="Gene3D" id="2.80.10.50">
    <property type="match status" value="1"/>
</dbReference>
<dbReference type="Proteomes" id="UP001152803">
    <property type="component" value="Unassembled WGS sequence"/>
</dbReference>
<keyword evidence="2" id="KW-0677">Repeat</keyword>
<evidence type="ECO:0000313" key="5">
    <source>
        <dbReference type="EMBL" id="KAJ8287473.1"/>
    </source>
</evidence>
<evidence type="ECO:0000256" key="2">
    <source>
        <dbReference type="ARBA" id="ARBA00022737"/>
    </source>
</evidence>
<dbReference type="Pfam" id="PF00030">
    <property type="entry name" value="Crystall"/>
    <property type="match status" value="6"/>
</dbReference>
<feature type="compositionally biased region" description="Low complexity" evidence="3">
    <location>
        <begin position="84"/>
        <end position="95"/>
    </location>
</feature>
<proteinExistence type="inferred from homology"/>
<feature type="region of interest" description="Disordered" evidence="3">
    <location>
        <begin position="863"/>
        <end position="907"/>
    </location>
</feature>
<comment type="similarity">
    <text evidence="1">Belongs to the beta/gamma-crystallin family.</text>
</comment>
<dbReference type="InterPro" id="IPR011024">
    <property type="entry name" value="G_crystallin-like"/>
</dbReference>
<feature type="domain" description="Beta/gamma crystallin 'Greek key'" evidence="4">
    <location>
        <begin position="971"/>
        <end position="1026"/>
    </location>
</feature>
<dbReference type="Pfam" id="PF00652">
    <property type="entry name" value="Ricin_B_lectin"/>
    <property type="match status" value="1"/>
</dbReference>
<reference evidence="5" key="1">
    <citation type="journal article" date="2023" name="Science">
        <title>Genome structures resolve the early diversification of teleost fishes.</title>
        <authorList>
            <person name="Parey E."/>
            <person name="Louis A."/>
            <person name="Montfort J."/>
            <person name="Bouchez O."/>
            <person name="Roques C."/>
            <person name="Iampietro C."/>
            <person name="Lluch J."/>
            <person name="Castinel A."/>
            <person name="Donnadieu C."/>
            <person name="Desvignes T."/>
            <person name="Floi Bucao C."/>
            <person name="Jouanno E."/>
            <person name="Wen M."/>
            <person name="Mejri S."/>
            <person name="Dirks R."/>
            <person name="Jansen H."/>
            <person name="Henkel C."/>
            <person name="Chen W.J."/>
            <person name="Zahm M."/>
            <person name="Cabau C."/>
            <person name="Klopp C."/>
            <person name="Thompson A.W."/>
            <person name="Robinson-Rechavi M."/>
            <person name="Braasch I."/>
            <person name="Lecointre G."/>
            <person name="Bobe J."/>
            <person name="Postlethwait J.H."/>
            <person name="Berthelot C."/>
            <person name="Roest Crollius H."/>
            <person name="Guiguen Y."/>
        </authorList>
    </citation>
    <scope>NUCLEOTIDE SEQUENCE</scope>
    <source>
        <strain evidence="5">Concon-B</strain>
    </source>
</reference>
<feature type="domain" description="Beta/gamma crystallin 'Greek key'" evidence="4">
    <location>
        <begin position="1380"/>
        <end position="1421"/>
    </location>
</feature>
<feature type="compositionally biased region" description="Low complexity" evidence="3">
    <location>
        <begin position="442"/>
        <end position="466"/>
    </location>
</feature>
<evidence type="ECO:0000313" key="6">
    <source>
        <dbReference type="Proteomes" id="UP001152803"/>
    </source>
</evidence>
<feature type="domain" description="Beta/gamma crystallin 'Greek key'" evidence="4">
    <location>
        <begin position="1134"/>
        <end position="1176"/>
    </location>
</feature>
<gene>
    <name evidence="5" type="ORF">COCON_G00001320</name>
</gene>
<feature type="compositionally biased region" description="Basic and acidic residues" evidence="3">
    <location>
        <begin position="311"/>
        <end position="324"/>
    </location>
</feature>
<keyword evidence="6" id="KW-1185">Reference proteome</keyword>
<dbReference type="PROSITE" id="PS50915">
    <property type="entry name" value="CRYSTALLIN_BETA_GAMMA"/>
    <property type="match status" value="5"/>
</dbReference>
<dbReference type="SUPFAM" id="SSF50370">
    <property type="entry name" value="Ricin B-like lectins"/>
    <property type="match status" value="1"/>
</dbReference>
<dbReference type="PROSITE" id="PS50231">
    <property type="entry name" value="RICIN_B_LECTIN"/>
    <property type="match status" value="1"/>
</dbReference>